<keyword evidence="2" id="KW-1185">Reference proteome</keyword>
<reference evidence="1" key="1">
    <citation type="submission" date="2020-09" db="EMBL/GenBank/DDBJ databases">
        <title>Genome-Enabled Discovery of Anthraquinone Biosynthesis in Senna tora.</title>
        <authorList>
            <person name="Kang S.-H."/>
            <person name="Pandey R.P."/>
            <person name="Lee C.-M."/>
            <person name="Sim J.-S."/>
            <person name="Jeong J.-T."/>
            <person name="Choi B.-S."/>
            <person name="Jung M."/>
            <person name="Ginzburg D."/>
            <person name="Zhao K."/>
            <person name="Won S.Y."/>
            <person name="Oh T.-J."/>
            <person name="Yu Y."/>
            <person name="Kim N.-H."/>
            <person name="Lee O.R."/>
            <person name="Lee T.-H."/>
            <person name="Bashyal P."/>
            <person name="Kim T.-S."/>
            <person name="Lee W.-H."/>
            <person name="Kawkins C."/>
            <person name="Kim C.-K."/>
            <person name="Kim J.S."/>
            <person name="Ahn B.O."/>
            <person name="Rhee S.Y."/>
            <person name="Sohng J.K."/>
        </authorList>
    </citation>
    <scope>NUCLEOTIDE SEQUENCE</scope>
    <source>
        <tissue evidence="1">Leaf</tissue>
    </source>
</reference>
<dbReference type="Proteomes" id="UP000634136">
    <property type="component" value="Unassembled WGS sequence"/>
</dbReference>
<accession>A0A834TZ54</accession>
<organism evidence="1 2">
    <name type="scientific">Senna tora</name>
    <dbReference type="NCBI Taxonomy" id="362788"/>
    <lineage>
        <taxon>Eukaryota</taxon>
        <taxon>Viridiplantae</taxon>
        <taxon>Streptophyta</taxon>
        <taxon>Embryophyta</taxon>
        <taxon>Tracheophyta</taxon>
        <taxon>Spermatophyta</taxon>
        <taxon>Magnoliopsida</taxon>
        <taxon>eudicotyledons</taxon>
        <taxon>Gunneridae</taxon>
        <taxon>Pentapetalae</taxon>
        <taxon>rosids</taxon>
        <taxon>fabids</taxon>
        <taxon>Fabales</taxon>
        <taxon>Fabaceae</taxon>
        <taxon>Caesalpinioideae</taxon>
        <taxon>Cassia clade</taxon>
        <taxon>Senna</taxon>
    </lineage>
</organism>
<gene>
    <name evidence="1" type="ORF">G2W53_020105</name>
</gene>
<protein>
    <submittedName>
        <fullName evidence="1">Uncharacterized protein</fullName>
    </submittedName>
</protein>
<dbReference type="EMBL" id="JAAIUW010000006">
    <property type="protein sequence ID" value="KAF7828941.1"/>
    <property type="molecule type" value="Genomic_DNA"/>
</dbReference>
<name>A0A834TZ54_9FABA</name>
<sequence>MEERAWTHMTFPAKSKCTRRNCSRLIFWHHHVVSNAEEEKRRVEDKNSQKLRPHYMSSKEWECVRALSGVKGR</sequence>
<dbReference type="AlphaFoldDB" id="A0A834TZ54"/>
<evidence type="ECO:0000313" key="2">
    <source>
        <dbReference type="Proteomes" id="UP000634136"/>
    </source>
</evidence>
<evidence type="ECO:0000313" key="1">
    <source>
        <dbReference type="EMBL" id="KAF7828941.1"/>
    </source>
</evidence>
<proteinExistence type="predicted"/>
<comment type="caution">
    <text evidence="1">The sequence shown here is derived from an EMBL/GenBank/DDBJ whole genome shotgun (WGS) entry which is preliminary data.</text>
</comment>